<evidence type="ECO:0000256" key="1">
    <source>
        <dbReference type="ARBA" id="ARBA00022737"/>
    </source>
</evidence>
<feature type="domain" description="MucBP" evidence="5">
    <location>
        <begin position="162"/>
        <end position="221"/>
    </location>
</feature>
<keyword evidence="4" id="KW-0732">Signal</keyword>
<gene>
    <name evidence="6" type="ORF">DMP10_11495</name>
</gene>
<evidence type="ECO:0000313" key="7">
    <source>
        <dbReference type="Proteomes" id="UP000278327"/>
    </source>
</evidence>
<keyword evidence="1" id="KW-0677">Repeat</keyword>
<dbReference type="RefSeq" id="WP_117284161.1">
    <property type="nucleotide sequence ID" value="NZ_JAMTCE010000022.1"/>
</dbReference>
<protein>
    <recommendedName>
        <fullName evidence="5">MucBP domain-containing protein</fullName>
    </recommendedName>
</protein>
<keyword evidence="3" id="KW-1133">Transmembrane helix</keyword>
<dbReference type="Gene3D" id="3.10.20.320">
    <property type="entry name" value="Putative peptidoglycan bound protein (lpxtg motif)"/>
    <property type="match status" value="1"/>
</dbReference>
<keyword evidence="7" id="KW-1185">Reference proteome</keyword>
<evidence type="ECO:0000256" key="3">
    <source>
        <dbReference type="SAM" id="Phobius"/>
    </source>
</evidence>
<feature type="region of interest" description="Disordered" evidence="2">
    <location>
        <begin position="318"/>
        <end position="353"/>
    </location>
</feature>
<evidence type="ECO:0000313" key="6">
    <source>
        <dbReference type="EMBL" id="RNL36085.1"/>
    </source>
</evidence>
<evidence type="ECO:0000256" key="2">
    <source>
        <dbReference type="SAM" id="MobiDB-lite"/>
    </source>
</evidence>
<feature type="compositionally biased region" description="Gly residues" evidence="2">
    <location>
        <begin position="281"/>
        <end position="291"/>
    </location>
</feature>
<feature type="compositionally biased region" description="Low complexity" evidence="2">
    <location>
        <begin position="342"/>
        <end position="353"/>
    </location>
</feature>
<comment type="caution">
    <text evidence="6">The sequence shown here is derived from an EMBL/GenBank/DDBJ whole genome shotgun (WGS) entry which is preliminary data.</text>
</comment>
<keyword evidence="3" id="KW-0472">Membrane</keyword>
<keyword evidence="3" id="KW-0812">Transmembrane</keyword>
<feature type="chain" id="PRO_5018241824" description="MucBP domain-containing protein" evidence="4">
    <location>
        <begin position="32"/>
        <end position="394"/>
    </location>
</feature>
<proteinExistence type="predicted"/>
<reference evidence="6 7" key="1">
    <citation type="journal article" date="2019" name="Microbiol. Resour. Announc.">
        <title>Draft Genome Sequences of Type Strains of Gordonibacter faecihominis, Paraeggerthella hongkongensis, Parvibacter caecicola,Slackia equolifaciens, Slackia faecicanis, and Slackia isoflavoniconvertens.</title>
        <authorList>
            <person name="Danylec N."/>
            <person name="Stoll D.A."/>
            <person name="Dotsch A."/>
            <person name="Huch M."/>
        </authorList>
    </citation>
    <scope>NUCLEOTIDE SEQUENCE [LARGE SCALE GENOMIC DNA]</scope>
    <source>
        <strain evidence="6 7">DSM 18785</strain>
    </source>
</reference>
<feature type="signal peptide" evidence="4">
    <location>
        <begin position="1"/>
        <end position="31"/>
    </location>
</feature>
<evidence type="ECO:0000256" key="4">
    <source>
        <dbReference type="SAM" id="SignalP"/>
    </source>
</evidence>
<dbReference type="InterPro" id="IPR009459">
    <property type="entry name" value="MucBP_dom"/>
</dbReference>
<sequence length="394" mass="40320">MKNLKTLGRRAAAVTCAALLATSLMAPAAFADPAASESSGLAAAYKGTTYRVTVYSGNQGTFADGETQVVFEDQKPGDTFSFEGITLEVPESSKYYAKGVRLAALDNVRSDKNRDGKNIAGTETHLYANVAADGKLVGSAPITEDTDFVVAYGILANRVAYTVTYTDTEGNQLAEPQTFFGDIGDVPATAPAYIEGYVPDAALLTKTLVADESQNVFPFVYTKLASGQTTEQDPNTGDVTINTPNGPTGPIYNPNTGLPTITFPNLGGTDQGGTTTTTTGGATGAGTGAGAGTTAPAAADAGAAATGAAVPLVTADGTEVVDENGNPLAEPREESLDDNETPQAAGAAQQPGDVAPALNTDWIPWAIAAAVIAAIMVAIIIVNVRKKKEEAETL</sequence>
<dbReference type="Pfam" id="PF06458">
    <property type="entry name" value="MucBP"/>
    <property type="match status" value="1"/>
</dbReference>
<feature type="region of interest" description="Disordered" evidence="2">
    <location>
        <begin position="266"/>
        <end position="292"/>
    </location>
</feature>
<dbReference type="EMBL" id="QICA01000025">
    <property type="protein sequence ID" value="RNL36085.1"/>
    <property type="molecule type" value="Genomic_DNA"/>
</dbReference>
<accession>A0A3N0ANY6</accession>
<feature type="transmembrane region" description="Helical" evidence="3">
    <location>
        <begin position="362"/>
        <end position="384"/>
    </location>
</feature>
<evidence type="ECO:0000259" key="5">
    <source>
        <dbReference type="Pfam" id="PF06458"/>
    </source>
</evidence>
<dbReference type="Proteomes" id="UP000278327">
    <property type="component" value="Unassembled WGS sequence"/>
</dbReference>
<name>A0A3N0ANY6_9ACTN</name>
<dbReference type="AlphaFoldDB" id="A0A3N0ANY6"/>
<organism evidence="6 7">
    <name type="scientific">Adlercreutzia equolifaciens subsp. celatus DSM 18785</name>
    <dbReference type="NCBI Taxonomy" id="1121021"/>
    <lineage>
        <taxon>Bacteria</taxon>
        <taxon>Bacillati</taxon>
        <taxon>Actinomycetota</taxon>
        <taxon>Coriobacteriia</taxon>
        <taxon>Eggerthellales</taxon>
        <taxon>Eggerthellaceae</taxon>
        <taxon>Adlercreutzia</taxon>
    </lineage>
</organism>